<dbReference type="EMBL" id="JABBHF010000002">
    <property type="protein sequence ID" value="NMH86682.1"/>
    <property type="molecule type" value="Genomic_DNA"/>
</dbReference>
<keyword evidence="1" id="KW-0812">Transmembrane</keyword>
<keyword evidence="1" id="KW-1133">Transmembrane helix</keyword>
<reference evidence="2 3" key="1">
    <citation type="submission" date="2020-04" db="EMBL/GenBank/DDBJ databases">
        <title>A Flavivirga sp. nov.</title>
        <authorList>
            <person name="Sun X."/>
        </authorList>
    </citation>
    <scope>NUCLEOTIDE SEQUENCE [LARGE SCALE GENOMIC DNA]</scope>
    <source>
        <strain evidence="2 3">Y03</strain>
    </source>
</reference>
<name>A0ABX1RT01_9FLAO</name>
<evidence type="ECO:0000313" key="2">
    <source>
        <dbReference type="EMBL" id="NMH86682.1"/>
    </source>
</evidence>
<dbReference type="Proteomes" id="UP000746690">
    <property type="component" value="Unassembled WGS sequence"/>
</dbReference>
<organism evidence="2 3">
    <name type="scientific">Flavivirga algicola</name>
    <dbReference type="NCBI Taxonomy" id="2729136"/>
    <lineage>
        <taxon>Bacteria</taxon>
        <taxon>Pseudomonadati</taxon>
        <taxon>Bacteroidota</taxon>
        <taxon>Flavobacteriia</taxon>
        <taxon>Flavobacteriales</taxon>
        <taxon>Flavobacteriaceae</taxon>
        <taxon>Flavivirga</taxon>
    </lineage>
</organism>
<feature type="transmembrane region" description="Helical" evidence="1">
    <location>
        <begin position="63"/>
        <end position="84"/>
    </location>
</feature>
<dbReference type="RefSeq" id="WP_169670449.1">
    <property type="nucleotide sequence ID" value="NZ_JABBHF010000002.1"/>
</dbReference>
<accession>A0ABX1RT01</accession>
<keyword evidence="1" id="KW-0472">Membrane</keyword>
<feature type="transmembrane region" description="Helical" evidence="1">
    <location>
        <begin position="26"/>
        <end position="51"/>
    </location>
</feature>
<evidence type="ECO:0000313" key="3">
    <source>
        <dbReference type="Proteomes" id="UP000746690"/>
    </source>
</evidence>
<keyword evidence="3" id="KW-1185">Reference proteome</keyword>
<comment type="caution">
    <text evidence="2">The sequence shown here is derived from an EMBL/GenBank/DDBJ whole genome shotgun (WGS) entry which is preliminary data.</text>
</comment>
<gene>
    <name evidence="2" type="ORF">HHX25_04145</name>
</gene>
<evidence type="ECO:0000256" key="1">
    <source>
        <dbReference type="SAM" id="Phobius"/>
    </source>
</evidence>
<proteinExistence type="predicted"/>
<protein>
    <submittedName>
        <fullName evidence="2">Uncharacterized protein</fullName>
    </submittedName>
</protein>
<sequence>MLGILLIYFIGKRFYDLSEEYKQNKWLYAILSIVVYYAGTFMAGIVLALLVEFGIMYIDLENSLILTIIALPFGLGAVFILYSLRKKMEEIRSRY</sequence>